<dbReference type="PANTHER" id="PTHR40080">
    <property type="entry name" value="LMO1763 PROTEIN"/>
    <property type="match status" value="1"/>
</dbReference>
<protein>
    <submittedName>
        <fullName evidence="1">TrpR family protein YerC/YecD</fullName>
    </submittedName>
</protein>
<organism evidence="1 2">
    <name type="scientific">Candidatus Woesebacteria bacterium GW2011_GWB1_39_10</name>
    <dbReference type="NCBI Taxonomy" id="1618572"/>
    <lineage>
        <taxon>Bacteria</taxon>
        <taxon>Candidatus Woeseibacteriota</taxon>
    </lineage>
</organism>
<dbReference type="GO" id="GO:0043565">
    <property type="term" value="F:sequence-specific DNA binding"/>
    <property type="evidence" value="ECO:0007669"/>
    <property type="project" value="InterPro"/>
</dbReference>
<evidence type="ECO:0000313" key="1">
    <source>
        <dbReference type="EMBL" id="KKQ92438.1"/>
    </source>
</evidence>
<dbReference type="InterPro" id="IPR013368">
    <property type="entry name" value="YecD_YerC"/>
</dbReference>
<dbReference type="AlphaFoldDB" id="A0A0G0LKJ7"/>
<name>A0A0G0LKJ7_9BACT</name>
<gene>
    <name evidence="1" type="ORF">UT17_C0002G0101</name>
</gene>
<dbReference type="STRING" id="1618572.UT17_C0002G0101"/>
<dbReference type="EMBL" id="LBVU01000002">
    <property type="protein sequence ID" value="KKQ92438.1"/>
    <property type="molecule type" value="Genomic_DNA"/>
</dbReference>
<dbReference type="Pfam" id="PF01371">
    <property type="entry name" value="Trp_repressor"/>
    <property type="match status" value="1"/>
</dbReference>
<dbReference type="PANTHER" id="PTHR40080:SF1">
    <property type="entry name" value="TRPR-LIKE PROTEIN YERC_YECD"/>
    <property type="match status" value="1"/>
</dbReference>
<dbReference type="InterPro" id="IPR000831">
    <property type="entry name" value="Trp_repress"/>
</dbReference>
<dbReference type="SUPFAM" id="SSF48295">
    <property type="entry name" value="TrpR-like"/>
    <property type="match status" value="1"/>
</dbReference>
<dbReference type="InterPro" id="IPR038116">
    <property type="entry name" value="TrpR-like_sf"/>
</dbReference>
<reference evidence="1 2" key="1">
    <citation type="journal article" date="2015" name="Nature">
        <title>rRNA introns, odd ribosomes, and small enigmatic genomes across a large radiation of phyla.</title>
        <authorList>
            <person name="Brown C.T."/>
            <person name="Hug L.A."/>
            <person name="Thomas B.C."/>
            <person name="Sharon I."/>
            <person name="Castelle C.J."/>
            <person name="Singh A."/>
            <person name="Wilkins M.J."/>
            <person name="Williams K.H."/>
            <person name="Banfield J.F."/>
        </authorList>
    </citation>
    <scope>NUCLEOTIDE SEQUENCE [LARGE SCALE GENOMIC DNA]</scope>
</reference>
<evidence type="ECO:0000313" key="2">
    <source>
        <dbReference type="Proteomes" id="UP000034774"/>
    </source>
</evidence>
<proteinExistence type="predicted"/>
<sequence length="146" mass="17067">MVSRFKLRPEIWSRIFDLFSESLVSIKNKNKLDIFLSDFLSPTEKIMLAKRFAVAVLLAKGNSYEEIKRILRVTTATIAKMNLHIKYGEKGMNEVVENVLKRDSARIIWEEIQSMFDVPIKGLPLSEYHKKVLERNKTINRLKNEI</sequence>
<dbReference type="Gene3D" id="1.10.1270.10">
    <property type="entry name" value="TrpR-like"/>
    <property type="match status" value="1"/>
</dbReference>
<dbReference type="Proteomes" id="UP000034774">
    <property type="component" value="Unassembled WGS sequence"/>
</dbReference>
<dbReference type="NCBIfam" id="TIGR02531">
    <property type="entry name" value="yecD_yerC"/>
    <property type="match status" value="1"/>
</dbReference>
<dbReference type="InterPro" id="IPR010921">
    <property type="entry name" value="Trp_repressor/repl_initiator"/>
</dbReference>
<accession>A0A0G0LKJ7</accession>
<comment type="caution">
    <text evidence="1">The sequence shown here is derived from an EMBL/GenBank/DDBJ whole genome shotgun (WGS) entry which is preliminary data.</text>
</comment>
<dbReference type="GO" id="GO:0003700">
    <property type="term" value="F:DNA-binding transcription factor activity"/>
    <property type="evidence" value="ECO:0007669"/>
    <property type="project" value="InterPro"/>
</dbReference>